<evidence type="ECO:0000259" key="8">
    <source>
        <dbReference type="PROSITE" id="PS51842"/>
    </source>
</evidence>
<dbReference type="SMART" id="SM01391">
    <property type="entry name" value="Filament"/>
    <property type="match status" value="1"/>
</dbReference>
<keyword evidence="1" id="KW-0403">Intermediate filament</keyword>
<evidence type="ECO:0000256" key="1">
    <source>
        <dbReference type="ARBA" id="ARBA00022754"/>
    </source>
</evidence>
<dbReference type="EMBL" id="OV170226">
    <property type="protein sequence ID" value="CAH0727472.1"/>
    <property type="molecule type" value="Genomic_DNA"/>
</dbReference>
<dbReference type="Proteomes" id="UP000838878">
    <property type="component" value="Chromosome 6"/>
</dbReference>
<evidence type="ECO:0008006" key="11">
    <source>
        <dbReference type="Google" id="ProtNLM"/>
    </source>
</evidence>
<dbReference type="PROSITE" id="PS51842">
    <property type="entry name" value="IF_ROD_2"/>
    <property type="match status" value="1"/>
</dbReference>
<protein>
    <recommendedName>
        <fullName evidence="11">Lamin</fullName>
    </recommendedName>
</protein>
<feature type="region of interest" description="Disordered" evidence="6">
    <location>
        <begin position="412"/>
        <end position="448"/>
    </location>
</feature>
<comment type="subcellular location">
    <subcellularLocation>
        <location evidence="4">Nucleus lamina</location>
    </subcellularLocation>
</comment>
<sequence length="1027" mass="117614">MSSKSKKTVSSSTNISVVSSVQSPPQSSTPVGSRPSSSAGRPNSPLSPTRHTRLQEKDALQNLNDRLAAYIDKVRQLESENSGLRREIQTTQEVVTREVSNIKGMYENELQDARKLLDDTSREKAKLEIDLKRLYEENDDLKKRLDKKTKDCQQAENLARHYETRYTEESNKYNTALADKKKAQDEARELAKELEKLRKVYADTRKTLEEEMLCRIDMENTVQSLREELSFKDQVFQQELQETRTRRQVEISEIDGRLAQQYEAKLQQSLQELREQQEANIKANRDEIEALYENKLKNLQAASNRNSNAATVAVEELRTMRTRIDSLNATLNDLENKNAALSNRCRELERQLESERARHAEDLASLEQELARLRDEMAAQLREYATLMDIKISLDHEIATYRALIEGEEDRLNLTSQSPGRESRASMSASASASGGRATPGRRATPLRAARKRTLLDESEERSLQDFSVTSSAKGDLEVAEACPDGSFVKIRNKGKKEQSLGGYQILRKAGDQETVFKFHRTVKLEPGAIATVWSADAGVDHDPPRDIVMKGQKWFVADTFTTKLLNNDQEEVAMSERQRRQISTSAQRHRELAHKFPRREQLGEIREGEENCRVMSLYSCITSNNSILKILYQKCLKLRVNYLFRLFNKSDSCIMDKTNAVKRFKKIPIYVVEEHNEALQFIYAAIGGKKLPLEGTTLVHFDAHPDMLIDRKLKGSEARSGRQLLPLLQIENWIVPAAAAGHVARVVWLRPPWAKQFTDGTRTIHVGDHPETGLLRVNSKEPYYLSDALYSPQLLNTKQFLYTVAELSQNFNEKKIEELAHNLDISEPYVLDIDLDFFSTGNPFLNLFEEIKLYDRLEPIFGFEIPMDDNEKTIENFCILRDSQLQELESLFEHLEKYGNLEEYTGPKSKLFEKVTSLVDIVKIEANRLGVKPDWWAIFAGGCTRDQGGLPYHISTEEDMKEMITKSFKLFLKYLPTPTLITVARSTEDGYCPSHQVEFIQTLVLDILKEVYNNTDKPFLHYLSSK</sequence>
<organism evidence="9 10">
    <name type="scientific">Brenthis ino</name>
    <name type="common">lesser marbled fritillary</name>
    <dbReference type="NCBI Taxonomy" id="405034"/>
    <lineage>
        <taxon>Eukaryota</taxon>
        <taxon>Metazoa</taxon>
        <taxon>Ecdysozoa</taxon>
        <taxon>Arthropoda</taxon>
        <taxon>Hexapoda</taxon>
        <taxon>Insecta</taxon>
        <taxon>Pterygota</taxon>
        <taxon>Neoptera</taxon>
        <taxon>Endopterygota</taxon>
        <taxon>Lepidoptera</taxon>
        <taxon>Glossata</taxon>
        <taxon>Ditrysia</taxon>
        <taxon>Papilionoidea</taxon>
        <taxon>Nymphalidae</taxon>
        <taxon>Heliconiinae</taxon>
        <taxon>Argynnini</taxon>
        <taxon>Brenthis</taxon>
    </lineage>
</organism>
<dbReference type="Pfam" id="PF12640">
    <property type="entry name" value="UPF0489"/>
    <property type="match status" value="1"/>
</dbReference>
<keyword evidence="10" id="KW-1185">Reference proteome</keyword>
<evidence type="ECO:0000259" key="7">
    <source>
        <dbReference type="PROSITE" id="PS51841"/>
    </source>
</evidence>
<dbReference type="AlphaFoldDB" id="A0A8J9V917"/>
<dbReference type="Gene3D" id="1.20.5.1160">
    <property type="entry name" value="Vasodilator-stimulated phosphoprotein"/>
    <property type="match status" value="1"/>
</dbReference>
<keyword evidence="3" id="KW-0539">Nucleus</keyword>
<dbReference type="FunFam" id="1.20.5.170:FF:000058">
    <property type="entry name" value="Intermediate filament protein B"/>
    <property type="match status" value="1"/>
</dbReference>
<evidence type="ECO:0000313" key="10">
    <source>
        <dbReference type="Proteomes" id="UP000838878"/>
    </source>
</evidence>
<evidence type="ECO:0000256" key="4">
    <source>
        <dbReference type="ARBA" id="ARBA00024186"/>
    </source>
</evidence>
<feature type="compositionally biased region" description="Low complexity" evidence="6">
    <location>
        <begin position="8"/>
        <end position="38"/>
    </location>
</feature>
<dbReference type="GO" id="GO:0006998">
    <property type="term" value="P:nuclear envelope organization"/>
    <property type="evidence" value="ECO:0007669"/>
    <property type="project" value="TreeGrafter"/>
</dbReference>
<dbReference type="GO" id="GO:0030833">
    <property type="term" value="P:regulation of actin filament polymerization"/>
    <property type="evidence" value="ECO:0007669"/>
    <property type="project" value="UniProtKB-ARBA"/>
</dbReference>
<dbReference type="SUPFAM" id="SSF74853">
    <property type="entry name" value="Lamin A/C globular tail domain"/>
    <property type="match status" value="1"/>
</dbReference>
<feature type="domain" description="LTD" evidence="7">
    <location>
        <begin position="465"/>
        <end position="581"/>
    </location>
</feature>
<dbReference type="GO" id="GO:0005200">
    <property type="term" value="F:structural constituent of cytoskeleton"/>
    <property type="evidence" value="ECO:0007669"/>
    <property type="project" value="UniProtKB-ARBA"/>
</dbReference>
<dbReference type="InterPro" id="IPR036415">
    <property type="entry name" value="Lamin_tail_dom_sf"/>
</dbReference>
<dbReference type="Pfam" id="PF00038">
    <property type="entry name" value="Filament"/>
    <property type="match status" value="1"/>
</dbReference>
<feature type="region of interest" description="Disordered" evidence="6">
    <location>
        <begin position="1"/>
        <end position="52"/>
    </location>
</feature>
<feature type="compositionally biased region" description="Polar residues" evidence="6">
    <location>
        <begin position="39"/>
        <end position="49"/>
    </location>
</feature>
<dbReference type="SUPFAM" id="SSF64593">
    <property type="entry name" value="Intermediate filament protein, coiled coil region"/>
    <property type="match status" value="2"/>
</dbReference>
<feature type="coiled-coil region" evidence="5">
    <location>
        <begin position="259"/>
        <end position="390"/>
    </location>
</feature>
<evidence type="ECO:0000256" key="3">
    <source>
        <dbReference type="ARBA" id="ARBA00023242"/>
    </source>
</evidence>
<feature type="coiled-coil region" evidence="5">
    <location>
        <begin position="53"/>
        <end position="211"/>
    </location>
</feature>
<dbReference type="Pfam" id="PF00932">
    <property type="entry name" value="LTD"/>
    <property type="match status" value="1"/>
</dbReference>
<dbReference type="Gene3D" id="2.60.40.1260">
    <property type="entry name" value="Lamin Tail domain"/>
    <property type="match status" value="1"/>
</dbReference>
<dbReference type="InterPro" id="IPR039008">
    <property type="entry name" value="IF_rod_dom"/>
</dbReference>
<dbReference type="GO" id="GO:0031507">
    <property type="term" value="P:heterochromatin formation"/>
    <property type="evidence" value="ECO:0007669"/>
    <property type="project" value="UniProtKB-ARBA"/>
</dbReference>
<dbReference type="InterPro" id="IPR001322">
    <property type="entry name" value="Lamin_tail_dom"/>
</dbReference>
<evidence type="ECO:0000313" key="9">
    <source>
        <dbReference type="EMBL" id="CAH0727472.1"/>
    </source>
</evidence>
<proteinExistence type="predicted"/>
<dbReference type="Gene3D" id="1.20.5.170">
    <property type="match status" value="1"/>
</dbReference>
<feature type="compositionally biased region" description="Low complexity" evidence="6">
    <location>
        <begin position="425"/>
        <end position="444"/>
    </location>
</feature>
<dbReference type="PANTHER" id="PTHR45721:SF11">
    <property type="entry name" value="LAMIN DM0-RELATED"/>
    <property type="match status" value="1"/>
</dbReference>
<dbReference type="GO" id="GO:0007112">
    <property type="term" value="P:male meiosis cytokinesis"/>
    <property type="evidence" value="ECO:0007669"/>
    <property type="project" value="UniProtKB-ARBA"/>
</dbReference>
<dbReference type="GO" id="GO:0007097">
    <property type="term" value="P:nuclear migration"/>
    <property type="evidence" value="ECO:0007669"/>
    <property type="project" value="TreeGrafter"/>
</dbReference>
<gene>
    <name evidence="9" type="ORF">BINO364_LOCUS12809</name>
</gene>
<evidence type="ECO:0000256" key="6">
    <source>
        <dbReference type="SAM" id="MobiDB-lite"/>
    </source>
</evidence>
<name>A0A8J9V917_9NEOP</name>
<dbReference type="Gene3D" id="1.20.5.500">
    <property type="entry name" value="Single helix bin"/>
    <property type="match status" value="1"/>
</dbReference>
<dbReference type="GO" id="GO:0051664">
    <property type="term" value="P:nuclear pore localization"/>
    <property type="evidence" value="ECO:0007669"/>
    <property type="project" value="TreeGrafter"/>
</dbReference>
<feature type="non-terminal residue" evidence="9">
    <location>
        <position position="1027"/>
    </location>
</feature>
<reference evidence="9" key="1">
    <citation type="submission" date="2021-12" db="EMBL/GenBank/DDBJ databases">
        <authorList>
            <person name="Martin H S."/>
        </authorList>
    </citation>
    <scope>NUCLEOTIDE SEQUENCE</scope>
</reference>
<dbReference type="InterPro" id="IPR024131">
    <property type="entry name" value="UPF0489"/>
</dbReference>
<feature type="domain" description="IF rod" evidence="8">
    <location>
        <begin position="56"/>
        <end position="412"/>
    </location>
</feature>
<accession>A0A8J9V917</accession>
<dbReference type="GO" id="GO:0090435">
    <property type="term" value="P:protein localization to nuclear envelope"/>
    <property type="evidence" value="ECO:0007669"/>
    <property type="project" value="TreeGrafter"/>
</dbReference>
<evidence type="ECO:0000256" key="5">
    <source>
        <dbReference type="SAM" id="Coils"/>
    </source>
</evidence>
<dbReference type="PROSITE" id="PS51841">
    <property type="entry name" value="LTD"/>
    <property type="match status" value="1"/>
</dbReference>
<dbReference type="PANTHER" id="PTHR45721">
    <property type="entry name" value="LAMIN DM0-RELATED"/>
    <property type="match status" value="1"/>
</dbReference>
<keyword evidence="2 5" id="KW-0175">Coiled coil</keyword>
<evidence type="ECO:0000256" key="2">
    <source>
        <dbReference type="ARBA" id="ARBA00023054"/>
    </source>
</evidence>
<dbReference type="OrthoDB" id="102442at2759"/>
<dbReference type="GO" id="GO:0005638">
    <property type="term" value="C:lamin filament"/>
    <property type="evidence" value="ECO:0007669"/>
    <property type="project" value="UniProtKB-ARBA"/>
</dbReference>